<evidence type="ECO:0000259" key="1">
    <source>
        <dbReference type="PROSITE" id="PS51186"/>
    </source>
</evidence>
<dbReference type="RefSeq" id="WP_219671438.1">
    <property type="nucleotide sequence ID" value="NZ_WTFF01000384.1"/>
</dbReference>
<protein>
    <submittedName>
        <fullName evidence="2">GNAT family N-acetyltransferase</fullName>
    </submittedName>
</protein>
<dbReference type="InterPro" id="IPR016181">
    <property type="entry name" value="Acyl_CoA_acyltransferase"/>
</dbReference>
<dbReference type="EMBL" id="WTFF01000384">
    <property type="protein sequence ID" value="MBW5486364.1"/>
    <property type="molecule type" value="Genomic_DNA"/>
</dbReference>
<evidence type="ECO:0000313" key="3">
    <source>
        <dbReference type="Proteomes" id="UP000812013"/>
    </source>
</evidence>
<comment type="caution">
    <text evidence="2">The sequence shown here is derived from an EMBL/GenBank/DDBJ whole genome shotgun (WGS) entry which is preliminary data.</text>
</comment>
<feature type="domain" description="N-acetyltransferase" evidence="1">
    <location>
        <begin position="163"/>
        <end position="314"/>
    </location>
</feature>
<accession>A0ABS6ZF33</accession>
<dbReference type="PROSITE" id="PS51186">
    <property type="entry name" value="GNAT"/>
    <property type="match status" value="2"/>
</dbReference>
<name>A0ABS6ZF33_9ACTN</name>
<dbReference type="SUPFAM" id="SSF55729">
    <property type="entry name" value="Acyl-CoA N-acyltransferases (Nat)"/>
    <property type="match status" value="2"/>
</dbReference>
<reference evidence="2 3" key="1">
    <citation type="submission" date="2019-12" db="EMBL/GenBank/DDBJ databases">
        <title>Genome sequence of Streptomyces bambusae.</title>
        <authorList>
            <person name="Bansal K."/>
            <person name="Choksket S."/>
            <person name="Korpole S."/>
            <person name="Patil P.B."/>
        </authorList>
    </citation>
    <scope>NUCLEOTIDE SEQUENCE [LARGE SCALE GENOMIC DNA]</scope>
    <source>
        <strain evidence="2 3">SK60</strain>
    </source>
</reference>
<dbReference type="Gene3D" id="3.40.630.30">
    <property type="match status" value="1"/>
</dbReference>
<keyword evidence="3" id="KW-1185">Reference proteome</keyword>
<dbReference type="CDD" id="cd04301">
    <property type="entry name" value="NAT_SF"/>
    <property type="match status" value="1"/>
</dbReference>
<dbReference type="InterPro" id="IPR000182">
    <property type="entry name" value="GNAT_dom"/>
</dbReference>
<gene>
    <name evidence="2" type="ORF">GPJ59_32025</name>
</gene>
<evidence type="ECO:0000313" key="2">
    <source>
        <dbReference type="EMBL" id="MBW5486364.1"/>
    </source>
</evidence>
<sequence>MTFVRTARPDELPALVEYPGDAERNAATRAYLAQLLESACTRPEWCLVAEGEDGQLAGSVVLWTMPGHEVPLALVLFEAPADSPETGAALLAAAAAKAGELGATELEHVVDSPAQAPQFQREPERRGELLRQAGFRPVRDGRRFSRQASASTLASLPADDPRLTFRTLAELGPEPFLALLEELLVDTADARLSADVRQHGPRRAAELLFEETAELKHEPDWWEIGYDADGTAAAISLPAQNPSVSVIGFVGVAPAHRGKGYATSVVVRGTRVLTANGATEIRGDCDAANTAMAKAFVRAGYENFADRLEFSRPL</sequence>
<feature type="domain" description="N-acetyltransferase" evidence="1">
    <location>
        <begin position="2"/>
        <end position="159"/>
    </location>
</feature>
<dbReference type="Proteomes" id="UP000812013">
    <property type="component" value="Unassembled WGS sequence"/>
</dbReference>
<proteinExistence type="predicted"/>
<organism evidence="2 3">
    <name type="scientific">Streptomyces bambusae</name>
    <dbReference type="NCBI Taxonomy" id="1550616"/>
    <lineage>
        <taxon>Bacteria</taxon>
        <taxon>Bacillati</taxon>
        <taxon>Actinomycetota</taxon>
        <taxon>Actinomycetes</taxon>
        <taxon>Kitasatosporales</taxon>
        <taxon>Streptomycetaceae</taxon>
        <taxon>Streptomyces</taxon>
    </lineage>
</organism>
<dbReference type="Pfam" id="PF00583">
    <property type="entry name" value="Acetyltransf_1"/>
    <property type="match status" value="1"/>
</dbReference>